<dbReference type="GO" id="GO:0016787">
    <property type="term" value="F:hydrolase activity"/>
    <property type="evidence" value="ECO:0007669"/>
    <property type="project" value="UniProtKB-KW"/>
</dbReference>
<dbReference type="AlphaFoldDB" id="A0A1H3GTF4"/>
<dbReference type="InterPro" id="IPR011324">
    <property type="entry name" value="Cytotoxic_necrot_fac-like_cat"/>
</dbReference>
<sequence>MDLKYKNNQKVFNLVNYTIENDKTNNNKIVLPLLKFTKIDETGIVNHCFTTREGGVSKEHLSSLNLSFTRGDDPENVLENYRRLACALGCTLNDFVLTSQTHTTNVLKVTKKDAGNGVVKKLPYDNIDGLITDEPGLVLSTFYADCVPLYFVDSKNKAIGLSHSGWRGTVKRMGKVTLEAMAREFNTDPQDVVCAIGPSICQQCYEVSLDVAEEFINEFAGHEDEIIIQKENDKCLLDLWRANEIVLEDAGVLKENIATTNLCTCCNSKYLYSHRASNGKRGNLGAFMYIK</sequence>
<dbReference type="Gene3D" id="3.60.140.10">
    <property type="entry name" value="CNF1/YfiH-like putative cysteine hydrolases"/>
    <property type="match status" value="1"/>
</dbReference>
<comment type="catalytic activity">
    <reaction evidence="9">
        <text>adenosine + phosphate = alpha-D-ribose 1-phosphate + adenine</text>
        <dbReference type="Rhea" id="RHEA:27642"/>
        <dbReference type="ChEBI" id="CHEBI:16335"/>
        <dbReference type="ChEBI" id="CHEBI:16708"/>
        <dbReference type="ChEBI" id="CHEBI:43474"/>
        <dbReference type="ChEBI" id="CHEBI:57720"/>
        <dbReference type="EC" id="2.4.2.1"/>
    </reaction>
    <physiologicalReaction direction="left-to-right" evidence="9">
        <dbReference type="Rhea" id="RHEA:27643"/>
    </physiologicalReaction>
</comment>
<keyword evidence="13" id="KW-1185">Reference proteome</keyword>
<comment type="catalytic activity">
    <reaction evidence="10">
        <text>S-methyl-5'-thioadenosine + phosphate = 5-(methylsulfanyl)-alpha-D-ribose 1-phosphate + adenine</text>
        <dbReference type="Rhea" id="RHEA:11852"/>
        <dbReference type="ChEBI" id="CHEBI:16708"/>
        <dbReference type="ChEBI" id="CHEBI:17509"/>
        <dbReference type="ChEBI" id="CHEBI:43474"/>
        <dbReference type="ChEBI" id="CHEBI:58533"/>
        <dbReference type="EC" id="2.4.2.28"/>
    </reaction>
    <physiologicalReaction direction="left-to-right" evidence="10">
        <dbReference type="Rhea" id="RHEA:11853"/>
    </physiologicalReaction>
</comment>
<evidence type="ECO:0000256" key="11">
    <source>
        <dbReference type="RuleBase" id="RU361274"/>
    </source>
</evidence>
<protein>
    <recommendedName>
        <fullName evidence="11">Purine nucleoside phosphorylase</fullName>
    </recommendedName>
</protein>
<dbReference type="PANTHER" id="PTHR30616:SF2">
    <property type="entry name" value="PURINE NUCLEOSIDE PHOSPHORYLASE LACC1"/>
    <property type="match status" value="1"/>
</dbReference>
<dbReference type="EMBL" id="FNPG01000007">
    <property type="protein sequence ID" value="SDY06613.1"/>
    <property type="molecule type" value="Genomic_DNA"/>
</dbReference>
<evidence type="ECO:0000313" key="13">
    <source>
        <dbReference type="Proteomes" id="UP000183918"/>
    </source>
</evidence>
<evidence type="ECO:0000256" key="8">
    <source>
        <dbReference type="ARBA" id="ARBA00047989"/>
    </source>
</evidence>
<dbReference type="Pfam" id="PF02578">
    <property type="entry name" value="Cu-oxidase_4"/>
    <property type="match status" value="1"/>
</dbReference>
<reference evidence="12 13" key="1">
    <citation type="submission" date="2016-10" db="EMBL/GenBank/DDBJ databases">
        <authorList>
            <person name="de Groot N.N."/>
        </authorList>
    </citation>
    <scope>NUCLEOTIDE SEQUENCE [LARGE SCALE GENOMIC DNA]</scope>
    <source>
        <strain evidence="12 13">DSM 14045</strain>
    </source>
</reference>
<comment type="catalytic activity">
    <reaction evidence="1">
        <text>inosine + phosphate = alpha-D-ribose 1-phosphate + hypoxanthine</text>
        <dbReference type="Rhea" id="RHEA:27646"/>
        <dbReference type="ChEBI" id="CHEBI:17368"/>
        <dbReference type="ChEBI" id="CHEBI:17596"/>
        <dbReference type="ChEBI" id="CHEBI:43474"/>
        <dbReference type="ChEBI" id="CHEBI:57720"/>
        <dbReference type="EC" id="2.4.2.1"/>
    </reaction>
    <physiologicalReaction direction="left-to-right" evidence="1">
        <dbReference type="Rhea" id="RHEA:27647"/>
    </physiologicalReaction>
</comment>
<evidence type="ECO:0000313" key="12">
    <source>
        <dbReference type="EMBL" id="SDY06613.1"/>
    </source>
</evidence>
<evidence type="ECO:0000256" key="7">
    <source>
        <dbReference type="ARBA" id="ARBA00022833"/>
    </source>
</evidence>
<evidence type="ECO:0000256" key="4">
    <source>
        <dbReference type="ARBA" id="ARBA00022679"/>
    </source>
</evidence>
<dbReference type="InterPro" id="IPR003730">
    <property type="entry name" value="Cu_polyphenol_OxRdtase"/>
</dbReference>
<dbReference type="GO" id="GO:0005507">
    <property type="term" value="F:copper ion binding"/>
    <property type="evidence" value="ECO:0007669"/>
    <property type="project" value="TreeGrafter"/>
</dbReference>
<evidence type="ECO:0000256" key="3">
    <source>
        <dbReference type="ARBA" id="ARBA00007353"/>
    </source>
</evidence>
<name>A0A1H3GTF4_9FIRM</name>
<evidence type="ECO:0000256" key="10">
    <source>
        <dbReference type="ARBA" id="ARBA00049893"/>
    </source>
</evidence>
<dbReference type="PANTHER" id="PTHR30616">
    <property type="entry name" value="UNCHARACTERIZED PROTEIN YFIH"/>
    <property type="match status" value="1"/>
</dbReference>
<evidence type="ECO:0000256" key="5">
    <source>
        <dbReference type="ARBA" id="ARBA00022723"/>
    </source>
</evidence>
<accession>A0A1H3GTF4</accession>
<dbReference type="SUPFAM" id="SSF64438">
    <property type="entry name" value="CNF1/YfiH-like putative cysteine hydrolases"/>
    <property type="match status" value="1"/>
</dbReference>
<evidence type="ECO:0000256" key="1">
    <source>
        <dbReference type="ARBA" id="ARBA00000553"/>
    </source>
</evidence>
<evidence type="ECO:0000256" key="6">
    <source>
        <dbReference type="ARBA" id="ARBA00022801"/>
    </source>
</evidence>
<keyword evidence="4" id="KW-0808">Transferase</keyword>
<dbReference type="GO" id="GO:0017061">
    <property type="term" value="F:S-methyl-5-thioadenosine phosphorylase activity"/>
    <property type="evidence" value="ECO:0007669"/>
    <property type="project" value="UniProtKB-EC"/>
</dbReference>
<evidence type="ECO:0000256" key="2">
    <source>
        <dbReference type="ARBA" id="ARBA00003215"/>
    </source>
</evidence>
<comment type="catalytic activity">
    <reaction evidence="8">
        <text>adenosine + H2O + H(+) = inosine + NH4(+)</text>
        <dbReference type="Rhea" id="RHEA:24408"/>
        <dbReference type="ChEBI" id="CHEBI:15377"/>
        <dbReference type="ChEBI" id="CHEBI:15378"/>
        <dbReference type="ChEBI" id="CHEBI:16335"/>
        <dbReference type="ChEBI" id="CHEBI:17596"/>
        <dbReference type="ChEBI" id="CHEBI:28938"/>
        <dbReference type="EC" id="3.5.4.4"/>
    </reaction>
    <physiologicalReaction direction="left-to-right" evidence="8">
        <dbReference type="Rhea" id="RHEA:24409"/>
    </physiologicalReaction>
</comment>
<proteinExistence type="inferred from homology"/>
<dbReference type="NCBIfam" id="TIGR00726">
    <property type="entry name" value="peptidoglycan editing factor PgeF"/>
    <property type="match status" value="1"/>
</dbReference>
<comment type="similarity">
    <text evidence="3 11">Belongs to the purine nucleoside phosphorylase YfiH/LACC1 family.</text>
</comment>
<dbReference type="InterPro" id="IPR038371">
    <property type="entry name" value="Cu_polyphenol_OxRdtase_sf"/>
</dbReference>
<comment type="function">
    <text evidence="2">Purine nucleoside enzyme that catalyzes the phosphorolysis of adenosine and inosine nucleosides, yielding D-ribose 1-phosphate and the respective free bases, adenine and hypoxanthine. Also catalyzes the phosphorolysis of S-methyl-5'-thioadenosine into adenine and S-methyl-5-thio-alpha-D-ribose 1-phosphate. Also has adenosine deaminase activity.</text>
</comment>
<evidence type="ECO:0000256" key="9">
    <source>
        <dbReference type="ARBA" id="ARBA00048968"/>
    </source>
</evidence>
<keyword evidence="7" id="KW-0862">Zinc</keyword>
<dbReference type="Proteomes" id="UP000183918">
    <property type="component" value="Unassembled WGS sequence"/>
</dbReference>
<keyword evidence="6" id="KW-0378">Hydrolase</keyword>
<dbReference type="OrthoDB" id="4279at2"/>
<dbReference type="CDD" id="cd16833">
    <property type="entry name" value="YfiH"/>
    <property type="match status" value="1"/>
</dbReference>
<organism evidence="12 13">
    <name type="scientific">Lachnobacterium bovis DSM 14045</name>
    <dbReference type="NCBI Taxonomy" id="1122142"/>
    <lineage>
        <taxon>Bacteria</taxon>
        <taxon>Bacillati</taxon>
        <taxon>Bacillota</taxon>
        <taxon>Clostridia</taxon>
        <taxon>Lachnospirales</taxon>
        <taxon>Lachnospiraceae</taxon>
        <taxon>Lachnobacterium</taxon>
    </lineage>
</organism>
<dbReference type="STRING" id="1122142.SAMN02910414_00657"/>
<dbReference type="RefSeq" id="WP_074716139.1">
    <property type="nucleotide sequence ID" value="NZ_FNPG01000007.1"/>
</dbReference>
<keyword evidence="5" id="KW-0479">Metal-binding</keyword>
<gene>
    <name evidence="12" type="ORF">SAMN02910414_00657</name>
</gene>